<evidence type="ECO:0000256" key="1">
    <source>
        <dbReference type="SAM" id="SignalP"/>
    </source>
</evidence>
<evidence type="ECO:0000313" key="2">
    <source>
        <dbReference type="EMBL" id="KZD21410.1"/>
    </source>
</evidence>
<sequence length="82" mass="8653">MRFWVLGTFGISLVALATPCAAQSIRTAEPLILAPYESALVQDGSCAAGKILKVTGAIRGLRRKKLCIPLNEIQASLGSVVQ</sequence>
<protein>
    <submittedName>
        <fullName evidence="2">Uncharacterized protein</fullName>
    </submittedName>
</protein>
<accession>A0A163XV34</accession>
<dbReference type="Pfam" id="PF20477">
    <property type="entry name" value="DUF6719"/>
    <property type="match status" value="1"/>
</dbReference>
<feature type="chain" id="PRO_5007847622" evidence="1">
    <location>
        <begin position="18"/>
        <end position="82"/>
    </location>
</feature>
<feature type="signal peptide" evidence="1">
    <location>
        <begin position="1"/>
        <end position="17"/>
    </location>
</feature>
<evidence type="ECO:0000313" key="3">
    <source>
        <dbReference type="Proteomes" id="UP000076574"/>
    </source>
</evidence>
<dbReference type="AlphaFoldDB" id="A0A163XV34"/>
<reference evidence="2 3" key="1">
    <citation type="submission" date="2016-03" db="EMBL/GenBank/DDBJ databases">
        <title>Microsymbionts genomes from the relict species Vavilovia formosa (Stev.) Fed.</title>
        <authorList>
            <person name="Kopat V."/>
            <person name="Chirak E."/>
            <person name="Kimeklis A."/>
            <person name="Andronov E."/>
        </authorList>
    </citation>
    <scope>NUCLEOTIDE SEQUENCE [LARGE SCALE GENOMIC DNA]</scope>
    <source>
        <strain evidence="2 3">Vaf07</strain>
    </source>
</reference>
<organism evidence="2 3">
    <name type="scientific">Tardiphaga robiniae</name>
    <dbReference type="NCBI Taxonomy" id="943830"/>
    <lineage>
        <taxon>Bacteria</taxon>
        <taxon>Pseudomonadati</taxon>
        <taxon>Pseudomonadota</taxon>
        <taxon>Alphaproteobacteria</taxon>
        <taxon>Hyphomicrobiales</taxon>
        <taxon>Nitrobacteraceae</taxon>
        <taxon>Tardiphaga</taxon>
    </lineage>
</organism>
<dbReference type="STRING" id="943830.A4A58_13635"/>
<comment type="caution">
    <text evidence="2">The sequence shown here is derived from an EMBL/GenBank/DDBJ whole genome shotgun (WGS) entry which is preliminary data.</text>
</comment>
<dbReference type="EMBL" id="LVYV01000045">
    <property type="protein sequence ID" value="KZD21410.1"/>
    <property type="molecule type" value="Genomic_DNA"/>
</dbReference>
<keyword evidence="1" id="KW-0732">Signal</keyword>
<dbReference type="RefSeq" id="WP_068736508.1">
    <property type="nucleotide sequence ID" value="NZ_LVYV01000045.1"/>
</dbReference>
<proteinExistence type="predicted"/>
<gene>
    <name evidence="2" type="ORF">A4A58_13635</name>
</gene>
<name>A0A163XV34_9BRAD</name>
<keyword evidence="3" id="KW-1185">Reference proteome</keyword>
<dbReference type="Proteomes" id="UP000076574">
    <property type="component" value="Unassembled WGS sequence"/>
</dbReference>
<dbReference type="InterPro" id="IPR046565">
    <property type="entry name" value="DUF6719"/>
</dbReference>